<dbReference type="InterPro" id="IPR006119">
    <property type="entry name" value="Resolv_N"/>
</dbReference>
<dbReference type="Pfam" id="PF13408">
    <property type="entry name" value="Zn_ribbon_recom"/>
    <property type="match status" value="1"/>
</dbReference>
<feature type="coiled-coil region" evidence="1">
    <location>
        <begin position="391"/>
        <end position="421"/>
    </location>
</feature>
<dbReference type="InterPro" id="IPR011109">
    <property type="entry name" value="DNA_bind_recombinase_dom"/>
</dbReference>
<dbReference type="Pfam" id="PF07508">
    <property type="entry name" value="Recombinase"/>
    <property type="match status" value="1"/>
</dbReference>
<evidence type="ECO:0000256" key="1">
    <source>
        <dbReference type="SAM" id="Coils"/>
    </source>
</evidence>
<dbReference type="PROSITE" id="PS51736">
    <property type="entry name" value="RECOMBINASES_3"/>
    <property type="match status" value="1"/>
</dbReference>
<keyword evidence="5" id="KW-1185">Reference proteome</keyword>
<protein>
    <submittedName>
        <fullName evidence="4">Recombinase family protein</fullName>
    </submittedName>
</protein>
<dbReference type="PANTHER" id="PTHR30461">
    <property type="entry name" value="DNA-INVERTASE FROM LAMBDOID PROPHAGE"/>
    <property type="match status" value="1"/>
</dbReference>
<dbReference type="InterPro" id="IPR050639">
    <property type="entry name" value="SSR_resolvase"/>
</dbReference>
<dbReference type="RefSeq" id="WP_379286967.1">
    <property type="nucleotide sequence ID" value="NZ_JBHTIU010000023.1"/>
</dbReference>
<feature type="domain" description="Resolvase/invertase-type recombinase catalytic" evidence="2">
    <location>
        <begin position="8"/>
        <end position="162"/>
    </location>
</feature>
<evidence type="ECO:0000313" key="5">
    <source>
        <dbReference type="Proteomes" id="UP001597120"/>
    </source>
</evidence>
<dbReference type="InterPro" id="IPR036162">
    <property type="entry name" value="Resolvase-like_N_sf"/>
</dbReference>
<accession>A0ABW3D7U0</accession>
<name>A0ABW3D7U0_9BACL</name>
<dbReference type="CDD" id="cd00338">
    <property type="entry name" value="Ser_Recombinase"/>
    <property type="match status" value="1"/>
</dbReference>
<evidence type="ECO:0000259" key="3">
    <source>
        <dbReference type="PROSITE" id="PS51737"/>
    </source>
</evidence>
<keyword evidence="1" id="KW-0175">Coiled coil</keyword>
<gene>
    <name evidence="4" type="ORF">ACFQ03_06600</name>
</gene>
<proteinExistence type="predicted"/>
<dbReference type="SUPFAM" id="SSF53041">
    <property type="entry name" value="Resolvase-like"/>
    <property type="match status" value="1"/>
</dbReference>
<evidence type="ECO:0000313" key="4">
    <source>
        <dbReference type="EMBL" id="MFD0868814.1"/>
    </source>
</evidence>
<dbReference type="PANTHER" id="PTHR30461:SF23">
    <property type="entry name" value="DNA RECOMBINASE-RELATED"/>
    <property type="match status" value="1"/>
</dbReference>
<dbReference type="Pfam" id="PF00239">
    <property type="entry name" value="Resolvase"/>
    <property type="match status" value="1"/>
</dbReference>
<dbReference type="EMBL" id="JBHTIU010000023">
    <property type="protein sequence ID" value="MFD0868814.1"/>
    <property type="molecule type" value="Genomic_DNA"/>
</dbReference>
<dbReference type="SMART" id="SM00857">
    <property type="entry name" value="Resolvase"/>
    <property type="match status" value="1"/>
</dbReference>
<reference evidence="5" key="1">
    <citation type="journal article" date="2019" name="Int. J. Syst. Evol. Microbiol.">
        <title>The Global Catalogue of Microorganisms (GCM) 10K type strain sequencing project: providing services to taxonomists for standard genome sequencing and annotation.</title>
        <authorList>
            <consortium name="The Broad Institute Genomics Platform"/>
            <consortium name="The Broad Institute Genome Sequencing Center for Infectious Disease"/>
            <person name="Wu L."/>
            <person name="Ma J."/>
        </authorList>
    </citation>
    <scope>NUCLEOTIDE SEQUENCE [LARGE SCALE GENOMIC DNA]</scope>
    <source>
        <strain evidence="5">CCUG 57263</strain>
    </source>
</reference>
<evidence type="ECO:0000259" key="2">
    <source>
        <dbReference type="PROSITE" id="PS51736"/>
    </source>
</evidence>
<sequence>MFKLPSGEYAAYLRKSRVDLEAEARGEEDTYKRHMQILLELTKRHGITLSKIYKEKPATSGERISERPQMIQLLEDVENEMWTGILVVEVERLARGDTMDQGIVAQAFKYSDTLIVTPMRIYDPQNPDDEEYFEFGLFMSRREFKTTTRRLQGGRADAVKDGRYAGSKPPYGYDRKKLPGKGYTLVPNPDQAPIIKMIFDMYVREGKGTGLIARRLNELAVPTARNSIWTLQTINGMIRNPVYMGKIAWNRRPTKRRRKDGILQLSRPRADRKDWLLYQGRHEAIVDEKTWEKAQEILESKDITPAPTGIITNPLAGLIRCDICGRSMVRRPYHNRPAAIMCATSLCKNVSSELDLVEDRLLEGLRIWLKDYKAQWMEKKPRETAPKEDMLEAKLNILKSAEKLLTELINQKDNLHDLLERKIYSIDEYMERSQILSSRIQEAKMAVKTSKMEYEIEEKRENAKVEIIPNVEYVLDVYRKTNDPKKQNELLKTVLEYATYRKEVGGRWNPDAIQQFTLKLYPKLPN</sequence>
<organism evidence="4 5">
    <name type="scientific">Paenibacillus residui</name>
    <dbReference type="NCBI Taxonomy" id="629724"/>
    <lineage>
        <taxon>Bacteria</taxon>
        <taxon>Bacillati</taxon>
        <taxon>Bacillota</taxon>
        <taxon>Bacilli</taxon>
        <taxon>Bacillales</taxon>
        <taxon>Paenibacillaceae</taxon>
        <taxon>Paenibacillus</taxon>
    </lineage>
</organism>
<dbReference type="InterPro" id="IPR038109">
    <property type="entry name" value="DNA_bind_recomb_sf"/>
</dbReference>
<dbReference type="Gene3D" id="3.40.50.1390">
    <property type="entry name" value="Resolvase, N-terminal catalytic domain"/>
    <property type="match status" value="1"/>
</dbReference>
<comment type="caution">
    <text evidence="4">The sequence shown here is derived from an EMBL/GenBank/DDBJ whole genome shotgun (WGS) entry which is preliminary data.</text>
</comment>
<dbReference type="Proteomes" id="UP001597120">
    <property type="component" value="Unassembled WGS sequence"/>
</dbReference>
<dbReference type="InterPro" id="IPR025827">
    <property type="entry name" value="Zn_ribbon_recom_dom"/>
</dbReference>
<dbReference type="Gene3D" id="3.90.1750.20">
    <property type="entry name" value="Putative Large Serine Recombinase, Chain B, Domain 2"/>
    <property type="match status" value="1"/>
</dbReference>
<dbReference type="PROSITE" id="PS51737">
    <property type="entry name" value="RECOMBINASE_DNA_BIND"/>
    <property type="match status" value="1"/>
</dbReference>
<feature type="domain" description="Recombinase" evidence="3">
    <location>
        <begin position="170"/>
        <end position="304"/>
    </location>
</feature>